<keyword evidence="5" id="KW-1185">Reference proteome</keyword>
<dbReference type="InterPro" id="IPR051257">
    <property type="entry name" value="Diverse_CBS-Domain"/>
</dbReference>
<accession>A0AAP0JV22</accession>
<comment type="caution">
    <text evidence="4">The sequence shown here is derived from an EMBL/GenBank/DDBJ whole genome shotgun (WGS) entry which is preliminary data.</text>
</comment>
<protein>
    <recommendedName>
        <fullName evidence="3">CBS domain-containing protein</fullName>
    </recommendedName>
</protein>
<dbReference type="EMBL" id="JBBNAG010000004">
    <property type="protein sequence ID" value="KAK9140766.1"/>
    <property type="molecule type" value="Genomic_DNA"/>
</dbReference>
<proteinExistence type="predicted"/>
<organism evidence="4 5">
    <name type="scientific">Stephania cephalantha</name>
    <dbReference type="NCBI Taxonomy" id="152367"/>
    <lineage>
        <taxon>Eukaryota</taxon>
        <taxon>Viridiplantae</taxon>
        <taxon>Streptophyta</taxon>
        <taxon>Embryophyta</taxon>
        <taxon>Tracheophyta</taxon>
        <taxon>Spermatophyta</taxon>
        <taxon>Magnoliopsida</taxon>
        <taxon>Ranunculales</taxon>
        <taxon>Menispermaceae</taxon>
        <taxon>Menispermoideae</taxon>
        <taxon>Cissampelideae</taxon>
        <taxon>Stephania</taxon>
    </lineage>
</organism>
<dbReference type="PANTHER" id="PTHR43080:SF29">
    <property type="entry name" value="OS02G0818000 PROTEIN"/>
    <property type="match status" value="1"/>
</dbReference>
<dbReference type="AlphaFoldDB" id="A0AAP0JV22"/>
<keyword evidence="1 2" id="KW-0129">CBS domain</keyword>
<name>A0AAP0JV22_9MAGN</name>
<dbReference type="Pfam" id="PF00571">
    <property type="entry name" value="CBS"/>
    <property type="match status" value="2"/>
</dbReference>
<dbReference type="InterPro" id="IPR000644">
    <property type="entry name" value="CBS_dom"/>
</dbReference>
<evidence type="ECO:0000313" key="5">
    <source>
        <dbReference type="Proteomes" id="UP001419268"/>
    </source>
</evidence>
<dbReference type="PANTHER" id="PTHR43080">
    <property type="entry name" value="CBS DOMAIN-CONTAINING PROTEIN CBSX3, MITOCHONDRIAL"/>
    <property type="match status" value="1"/>
</dbReference>
<evidence type="ECO:0000313" key="4">
    <source>
        <dbReference type="EMBL" id="KAK9140766.1"/>
    </source>
</evidence>
<gene>
    <name evidence="4" type="ORF">Scep_010447</name>
</gene>
<dbReference type="PROSITE" id="PS51371">
    <property type="entry name" value="CBS"/>
    <property type="match status" value="1"/>
</dbReference>
<dbReference type="Proteomes" id="UP001419268">
    <property type="component" value="Unassembled WGS sequence"/>
</dbReference>
<reference evidence="4 5" key="1">
    <citation type="submission" date="2024-01" db="EMBL/GenBank/DDBJ databases">
        <title>Genome assemblies of Stephania.</title>
        <authorList>
            <person name="Yang L."/>
        </authorList>
    </citation>
    <scope>NUCLEOTIDE SEQUENCE [LARGE SCALE GENOMIC DNA]</scope>
    <source>
        <strain evidence="4">JXDWG</strain>
        <tissue evidence="4">Leaf</tissue>
    </source>
</reference>
<dbReference type="Gene3D" id="3.10.580.10">
    <property type="entry name" value="CBS-domain"/>
    <property type="match status" value="2"/>
</dbReference>
<evidence type="ECO:0000256" key="1">
    <source>
        <dbReference type="ARBA" id="ARBA00023122"/>
    </source>
</evidence>
<feature type="domain" description="CBS" evidence="3">
    <location>
        <begin position="174"/>
        <end position="212"/>
    </location>
</feature>
<evidence type="ECO:0000256" key="2">
    <source>
        <dbReference type="PROSITE-ProRule" id="PRU00703"/>
    </source>
</evidence>
<sequence length="212" mass="23460">MECSRVQSLLHHLTLPSKSPKPNSPILPRKPLFPKNLNLSLSLTNSHTTTISQSLLRRASSEGLALEGENAPEDIISGEWPENFSLLNYDDLRAYLEPEIFKDKMHPSALLGEVMSAVIRTASVDQTVEEIDHHFEFVSGLPVVDEKFACIGVVSKKDKQRAPNGSKSKVKDIMSSPAVVLTPDKTVLDAAILMLKEKFHRIPIVNEDGQIV</sequence>
<dbReference type="SUPFAM" id="SSF54631">
    <property type="entry name" value="CBS-domain pair"/>
    <property type="match status" value="1"/>
</dbReference>
<dbReference type="InterPro" id="IPR046342">
    <property type="entry name" value="CBS_dom_sf"/>
</dbReference>
<evidence type="ECO:0000259" key="3">
    <source>
        <dbReference type="PROSITE" id="PS51371"/>
    </source>
</evidence>